<evidence type="ECO:0000259" key="6">
    <source>
        <dbReference type="SMART" id="SM00846"/>
    </source>
</evidence>
<comment type="caution">
    <text evidence="7">The sequence shown here is derived from an EMBL/GenBank/DDBJ whole genome shotgun (WGS) entry which is preliminary data.</text>
</comment>
<dbReference type="SMART" id="SM00846">
    <property type="entry name" value="Gp_dh_N"/>
    <property type="match status" value="1"/>
</dbReference>
<organism evidence="7">
    <name type="scientific">Menopon gallinae</name>
    <name type="common">poultry shaft louse</name>
    <dbReference type="NCBI Taxonomy" id="328185"/>
    <lineage>
        <taxon>Eukaryota</taxon>
        <taxon>Metazoa</taxon>
        <taxon>Ecdysozoa</taxon>
        <taxon>Arthropoda</taxon>
        <taxon>Hexapoda</taxon>
        <taxon>Insecta</taxon>
        <taxon>Pterygota</taxon>
        <taxon>Neoptera</taxon>
        <taxon>Paraneoptera</taxon>
        <taxon>Psocodea</taxon>
        <taxon>Troctomorpha</taxon>
        <taxon>Phthiraptera</taxon>
        <taxon>Amblycera</taxon>
        <taxon>Menoponidae</taxon>
        <taxon>Menopon</taxon>
    </lineage>
</organism>
<dbReference type="GO" id="GO:0051287">
    <property type="term" value="F:NAD binding"/>
    <property type="evidence" value="ECO:0007669"/>
    <property type="project" value="InterPro"/>
</dbReference>
<dbReference type="GO" id="GO:0005829">
    <property type="term" value="C:cytosol"/>
    <property type="evidence" value="ECO:0007669"/>
    <property type="project" value="TreeGrafter"/>
</dbReference>
<dbReference type="InterPro" id="IPR036291">
    <property type="entry name" value="NAD(P)-bd_dom_sf"/>
</dbReference>
<dbReference type="GO" id="GO:0004365">
    <property type="term" value="F:glyceraldehyde-3-phosphate dehydrogenase (NAD+) (phosphorylating) activity"/>
    <property type="evidence" value="ECO:0007669"/>
    <property type="project" value="UniProtKB-EC"/>
</dbReference>
<comment type="subunit">
    <text evidence="2">Homotetramer.</text>
</comment>
<dbReference type="Gene3D" id="3.40.50.720">
    <property type="entry name" value="NAD(P)-binding Rossmann-like Domain"/>
    <property type="match status" value="1"/>
</dbReference>
<feature type="domain" description="Glyceraldehyde 3-phosphate dehydrogenase NAD(P) binding" evidence="6">
    <location>
        <begin position="1"/>
        <end position="91"/>
    </location>
</feature>
<gene>
    <name evidence="7" type="ORF">PYX00_011580</name>
</gene>
<comment type="catalytic activity">
    <reaction evidence="5">
        <text>D-glyceraldehyde 3-phosphate + phosphate + NAD(+) = (2R)-3-phospho-glyceroyl phosphate + NADH + H(+)</text>
        <dbReference type="Rhea" id="RHEA:10300"/>
        <dbReference type="ChEBI" id="CHEBI:15378"/>
        <dbReference type="ChEBI" id="CHEBI:43474"/>
        <dbReference type="ChEBI" id="CHEBI:57540"/>
        <dbReference type="ChEBI" id="CHEBI:57604"/>
        <dbReference type="ChEBI" id="CHEBI:57945"/>
        <dbReference type="ChEBI" id="CHEBI:59776"/>
        <dbReference type="EC" id="1.2.1.12"/>
    </reaction>
</comment>
<dbReference type="FunFam" id="3.30.360.10:FF:000001">
    <property type="entry name" value="Glyceraldehyde-3-phosphate dehydrogenase"/>
    <property type="match status" value="1"/>
</dbReference>
<keyword evidence="3" id="KW-0560">Oxidoreductase</keyword>
<evidence type="ECO:0000256" key="1">
    <source>
        <dbReference type="ARBA" id="ARBA00007406"/>
    </source>
</evidence>
<dbReference type="InterPro" id="IPR020831">
    <property type="entry name" value="GlycerAld/Erythrose_P_DH"/>
</dbReference>
<dbReference type="SUPFAM" id="SSF55347">
    <property type="entry name" value="Glyceraldehyde-3-phosphate dehydrogenase-like, C-terminal domain"/>
    <property type="match status" value="1"/>
</dbReference>
<dbReference type="InterPro" id="IPR020829">
    <property type="entry name" value="GlycerAld_3-P_DH_cat"/>
</dbReference>
<dbReference type="AlphaFoldDB" id="A0AAW2H8Q4"/>
<evidence type="ECO:0000256" key="5">
    <source>
        <dbReference type="ARBA" id="ARBA00047698"/>
    </source>
</evidence>
<dbReference type="InterPro" id="IPR020830">
    <property type="entry name" value="GlycerAld_3-P_DH_AS"/>
</dbReference>
<proteinExistence type="inferred from homology"/>
<dbReference type="SUPFAM" id="SSF51735">
    <property type="entry name" value="NAD(P)-binding Rossmann-fold domains"/>
    <property type="match status" value="1"/>
</dbReference>
<evidence type="ECO:0000256" key="2">
    <source>
        <dbReference type="ARBA" id="ARBA00011881"/>
    </source>
</evidence>
<evidence type="ECO:0000256" key="4">
    <source>
        <dbReference type="ARBA" id="ARBA00023027"/>
    </source>
</evidence>
<name>A0AAW2H8Q4_9NEOP</name>
<keyword evidence="4" id="KW-0520">NAD</keyword>
<protein>
    <recommendedName>
        <fullName evidence="6">Glyceraldehyde 3-phosphate dehydrogenase NAD(P) binding domain-containing protein</fullName>
    </recommendedName>
</protein>
<evidence type="ECO:0000256" key="3">
    <source>
        <dbReference type="ARBA" id="ARBA00023002"/>
    </source>
</evidence>
<dbReference type="EMBL" id="JARGDH010000006">
    <property type="protein sequence ID" value="KAL0265863.1"/>
    <property type="molecule type" value="Genomic_DNA"/>
</dbReference>
<dbReference type="CDD" id="cd18126">
    <property type="entry name" value="GAPDH_I_C"/>
    <property type="match status" value="1"/>
</dbReference>
<sequence>MEIRRSGNKITVGSVESKILSERSPANINWENVDVVIEASGVFLTLSDCDGHLKTAKRVIITAPSPNATMYVYGVNHSEYKGEKIISNASCTTNCLAAIAKVVHENFGIDEGLMTTVHATTNSQHVVDTCAAKRSKRSCFNIIPASTGAAKALSKVIPALEGKMTGMAFRVPVLNVSVVDLTVRLERATTLEKILEKVKDAAKGDMKGVLCYTDEEVVSGDYNRCGMSCVFDYKASIALNDKFFKLVCWYDNEYGYSCRVVDMALYIHDK</sequence>
<comment type="similarity">
    <text evidence="1">Belongs to the glyceraldehyde-3-phosphate dehydrogenase family.</text>
</comment>
<dbReference type="PROSITE" id="PS00071">
    <property type="entry name" value="GAPDH"/>
    <property type="match status" value="1"/>
</dbReference>
<accession>A0AAW2H8Q4</accession>
<dbReference type="GO" id="GO:0006096">
    <property type="term" value="P:glycolytic process"/>
    <property type="evidence" value="ECO:0007669"/>
    <property type="project" value="TreeGrafter"/>
</dbReference>
<dbReference type="PANTHER" id="PTHR10836">
    <property type="entry name" value="GLYCERALDEHYDE 3-PHOSPHATE DEHYDROGENASE"/>
    <property type="match status" value="1"/>
</dbReference>
<dbReference type="InterPro" id="IPR020828">
    <property type="entry name" value="GlycerAld_3-P_DH_NAD(P)-bd"/>
</dbReference>
<reference evidence="7" key="1">
    <citation type="journal article" date="2024" name="Gigascience">
        <title>Chromosome-level genome of the poultry shaft louse Menopon gallinae provides insight into the host-switching and adaptive evolution of parasitic lice.</title>
        <authorList>
            <person name="Xu Y."/>
            <person name="Ma L."/>
            <person name="Liu S."/>
            <person name="Liang Y."/>
            <person name="Liu Q."/>
            <person name="He Z."/>
            <person name="Tian L."/>
            <person name="Duan Y."/>
            <person name="Cai W."/>
            <person name="Li H."/>
            <person name="Song F."/>
        </authorList>
    </citation>
    <scope>NUCLEOTIDE SEQUENCE</scope>
    <source>
        <strain evidence="7">Cailab_2023a</strain>
    </source>
</reference>
<dbReference type="Pfam" id="PF02800">
    <property type="entry name" value="Gp_dh_C"/>
    <property type="match status" value="1"/>
</dbReference>
<dbReference type="PRINTS" id="PR00078">
    <property type="entry name" value="G3PDHDRGNASE"/>
</dbReference>
<dbReference type="Gene3D" id="3.30.360.10">
    <property type="entry name" value="Dihydrodipicolinate Reductase, domain 2"/>
    <property type="match status" value="1"/>
</dbReference>
<evidence type="ECO:0000313" key="7">
    <source>
        <dbReference type="EMBL" id="KAL0265863.1"/>
    </source>
</evidence>
<dbReference type="PANTHER" id="PTHR10836:SF76">
    <property type="entry name" value="GLYCERALDEHYDE-3-PHOSPHATE DEHYDROGENASE-RELATED"/>
    <property type="match status" value="1"/>
</dbReference>